<name>A0AA36GF64_CYLNA</name>
<organism evidence="1 2">
    <name type="scientific">Cylicocyclus nassatus</name>
    <name type="common">Nematode worm</name>
    <dbReference type="NCBI Taxonomy" id="53992"/>
    <lineage>
        <taxon>Eukaryota</taxon>
        <taxon>Metazoa</taxon>
        <taxon>Ecdysozoa</taxon>
        <taxon>Nematoda</taxon>
        <taxon>Chromadorea</taxon>
        <taxon>Rhabditida</taxon>
        <taxon>Rhabditina</taxon>
        <taxon>Rhabditomorpha</taxon>
        <taxon>Strongyloidea</taxon>
        <taxon>Strongylidae</taxon>
        <taxon>Cylicocyclus</taxon>
    </lineage>
</organism>
<dbReference type="EMBL" id="CATQJL010000019">
    <property type="protein sequence ID" value="CAJ0592207.1"/>
    <property type="molecule type" value="Genomic_DNA"/>
</dbReference>
<comment type="caution">
    <text evidence="1">The sequence shown here is derived from an EMBL/GenBank/DDBJ whole genome shotgun (WGS) entry which is preliminary data.</text>
</comment>
<sequence length="253" mass="29590">MLDKFMMMGERSIDVNDKVPLMTQYITTPQLTPNNMPTAGETWRYLARYQWMNNFKRIFAQKGRNTEFGRYEEGLWFSNSEMTENLYDEFIIHKPLCMDYNAHMKAIEDSFERTMKAGVNYFLNKNQFEREQKAWRSNQLFLNDLAQKNQRHAAENVVEGYEMAGLSPALAVNGDFSPAQPRLRHKTELTEEMTRKAAAEADITERESGRMTDEDIQVTKSYRATIERLYNESKDPDIRAIYAAELEALGRFV</sequence>
<accession>A0AA36GF64</accession>
<gene>
    <name evidence="1" type="ORF">CYNAS_LOCUS4190</name>
</gene>
<reference evidence="1" key="1">
    <citation type="submission" date="2023-07" db="EMBL/GenBank/DDBJ databases">
        <authorList>
            <consortium name="CYATHOMIX"/>
        </authorList>
    </citation>
    <scope>NUCLEOTIDE SEQUENCE</scope>
    <source>
        <strain evidence="1">N/A</strain>
    </source>
</reference>
<keyword evidence="2" id="KW-1185">Reference proteome</keyword>
<dbReference type="Proteomes" id="UP001176961">
    <property type="component" value="Unassembled WGS sequence"/>
</dbReference>
<evidence type="ECO:0000313" key="1">
    <source>
        <dbReference type="EMBL" id="CAJ0592207.1"/>
    </source>
</evidence>
<dbReference type="AlphaFoldDB" id="A0AA36GF64"/>
<evidence type="ECO:0000313" key="2">
    <source>
        <dbReference type="Proteomes" id="UP001176961"/>
    </source>
</evidence>
<proteinExistence type="predicted"/>
<protein>
    <submittedName>
        <fullName evidence="1">Uncharacterized protein</fullName>
    </submittedName>
</protein>